<protein>
    <recommendedName>
        <fullName evidence="1">Cysteine-rich CPCC domain-containing protein</fullName>
    </recommendedName>
</protein>
<reference evidence="2 3" key="1">
    <citation type="submission" date="2020-05" db="EMBL/GenBank/DDBJ databases">
        <title>The draft genome sequence of Maribacter arenosus CAU 1321.</title>
        <authorList>
            <person name="Mu L."/>
        </authorList>
    </citation>
    <scope>NUCLEOTIDE SEQUENCE [LARGE SCALE GENOMIC DNA]</scope>
    <source>
        <strain evidence="2 3">CAU 1321</strain>
    </source>
</reference>
<accession>A0ABR7VFY6</accession>
<evidence type="ECO:0000313" key="3">
    <source>
        <dbReference type="Proteomes" id="UP000598350"/>
    </source>
</evidence>
<dbReference type="Proteomes" id="UP000598350">
    <property type="component" value="Unassembled WGS sequence"/>
</dbReference>
<feature type="domain" description="Cysteine-rich CPCC" evidence="1">
    <location>
        <begin position="45"/>
        <end position="99"/>
    </location>
</feature>
<keyword evidence="3" id="KW-1185">Reference proteome</keyword>
<gene>
    <name evidence="2" type="ORF">HPE63_17955</name>
</gene>
<name>A0ABR7VFY6_9FLAO</name>
<dbReference type="EMBL" id="JABTCG010000011">
    <property type="protein sequence ID" value="MBD0852565.1"/>
    <property type="molecule type" value="Genomic_DNA"/>
</dbReference>
<sequence length="167" mass="19256">MTESNYPKKFESDKLTETEKQILSDFKQKRITFDNYIKEKNLNLFTCPGCGYPTLTERGGYDICEVCNWEDDNQDDPKADEIWGGPNSSLSLTENRINIGRILTHLADSLNGKINQNPKQVLEIIKKHRIRMNSIDENKLMNADISDPIWTEFKNKGREVLADLVTE</sequence>
<comment type="caution">
    <text evidence="2">The sequence shown here is derived from an EMBL/GenBank/DDBJ whole genome shotgun (WGS) entry which is preliminary data.</text>
</comment>
<proteinExistence type="predicted"/>
<evidence type="ECO:0000259" key="1">
    <source>
        <dbReference type="Pfam" id="PF14206"/>
    </source>
</evidence>
<dbReference type="Pfam" id="PF14206">
    <property type="entry name" value="Cys_rich_CPCC"/>
    <property type="match status" value="1"/>
</dbReference>
<organism evidence="2 3">
    <name type="scientific">Maribacter arenosus</name>
    <dbReference type="NCBI Taxonomy" id="1854708"/>
    <lineage>
        <taxon>Bacteria</taxon>
        <taxon>Pseudomonadati</taxon>
        <taxon>Bacteroidota</taxon>
        <taxon>Flavobacteriia</taxon>
        <taxon>Flavobacteriales</taxon>
        <taxon>Flavobacteriaceae</taxon>
        <taxon>Maribacter</taxon>
    </lineage>
</organism>
<dbReference type="InterPro" id="IPR025983">
    <property type="entry name" value="Cys_rich_CPCC"/>
</dbReference>
<evidence type="ECO:0000313" key="2">
    <source>
        <dbReference type="EMBL" id="MBD0852565.1"/>
    </source>
</evidence>